<dbReference type="InterPro" id="IPR050245">
    <property type="entry name" value="PrsA_foldase"/>
</dbReference>
<name>A0ABV3Z4L6_9PROT</name>
<dbReference type="InterPro" id="IPR046357">
    <property type="entry name" value="PPIase_dom_sf"/>
</dbReference>
<reference evidence="6 7" key="1">
    <citation type="submission" date="2024-05" db="EMBL/GenBank/DDBJ databases">
        <title>Three bacterial strains, DH-69, EH-24, and ECK-19 isolated from coastal sediments.</title>
        <authorList>
            <person name="Ye Y.-Q."/>
            <person name="Du Z.-J."/>
        </authorList>
    </citation>
    <scope>NUCLEOTIDE SEQUENCE [LARGE SCALE GENOMIC DNA]</scope>
    <source>
        <strain evidence="6 7">ECK-19</strain>
    </source>
</reference>
<proteinExistence type="predicted"/>
<evidence type="ECO:0000313" key="7">
    <source>
        <dbReference type="Proteomes" id="UP001560685"/>
    </source>
</evidence>
<dbReference type="PANTHER" id="PTHR47245:SF1">
    <property type="entry name" value="FOLDASE PROTEIN PRSA"/>
    <property type="match status" value="1"/>
</dbReference>
<comment type="caution">
    <text evidence="6">The sequence shown here is derived from an EMBL/GenBank/DDBJ whole genome shotgun (WGS) entry which is preliminary data.</text>
</comment>
<keyword evidence="5 6" id="KW-0413">Isomerase</keyword>
<dbReference type="Proteomes" id="UP001560685">
    <property type="component" value="Unassembled WGS sequence"/>
</dbReference>
<protein>
    <recommendedName>
        <fullName evidence="2">peptidylprolyl isomerase</fullName>
        <ecNumber evidence="2">5.2.1.8</ecNumber>
    </recommendedName>
</protein>
<dbReference type="Gene3D" id="3.10.50.40">
    <property type="match status" value="1"/>
</dbReference>
<gene>
    <name evidence="6" type="ORF">ABFZ84_09315</name>
</gene>
<organism evidence="6 7">
    <name type="scientific">Hyphococcus lacteus</name>
    <dbReference type="NCBI Taxonomy" id="3143536"/>
    <lineage>
        <taxon>Bacteria</taxon>
        <taxon>Pseudomonadati</taxon>
        <taxon>Pseudomonadota</taxon>
        <taxon>Alphaproteobacteria</taxon>
        <taxon>Parvularculales</taxon>
        <taxon>Parvularculaceae</taxon>
        <taxon>Hyphococcus</taxon>
    </lineage>
</organism>
<evidence type="ECO:0000256" key="1">
    <source>
        <dbReference type="ARBA" id="ARBA00000971"/>
    </source>
</evidence>
<evidence type="ECO:0000313" key="6">
    <source>
        <dbReference type="EMBL" id="MEX6633742.1"/>
    </source>
</evidence>
<dbReference type="PANTHER" id="PTHR47245">
    <property type="entry name" value="PEPTIDYLPROLYL ISOMERASE"/>
    <property type="match status" value="1"/>
</dbReference>
<dbReference type="Pfam" id="PF13624">
    <property type="entry name" value="SurA_N_3"/>
    <property type="match status" value="1"/>
</dbReference>
<dbReference type="EMBL" id="JBEHZE010000001">
    <property type="protein sequence ID" value="MEX6633742.1"/>
    <property type="molecule type" value="Genomic_DNA"/>
</dbReference>
<evidence type="ECO:0000256" key="5">
    <source>
        <dbReference type="ARBA" id="ARBA00023235"/>
    </source>
</evidence>
<dbReference type="Gene3D" id="1.10.8.1040">
    <property type="match status" value="1"/>
</dbReference>
<keyword evidence="3" id="KW-0732">Signal</keyword>
<dbReference type="InterPro" id="IPR027304">
    <property type="entry name" value="Trigger_fact/SurA_dom_sf"/>
</dbReference>
<evidence type="ECO:0000256" key="4">
    <source>
        <dbReference type="ARBA" id="ARBA00023110"/>
    </source>
</evidence>
<evidence type="ECO:0000256" key="2">
    <source>
        <dbReference type="ARBA" id="ARBA00013194"/>
    </source>
</evidence>
<dbReference type="SUPFAM" id="SSF109998">
    <property type="entry name" value="Triger factor/SurA peptide-binding domain-like"/>
    <property type="match status" value="1"/>
</dbReference>
<dbReference type="RefSeq" id="WP_369313732.1">
    <property type="nucleotide sequence ID" value="NZ_JBEHZE010000001.1"/>
</dbReference>
<accession>A0ABV3Z4L6</accession>
<keyword evidence="4" id="KW-0697">Rotamase</keyword>
<dbReference type="EC" id="5.2.1.8" evidence="2"/>
<sequence>MENKSSRPTALLFLVASFLGLAGAVITALGEPAIESSNSAVAFVNGKPIPEMEYARAVDAMQAGLDRGLKQEDKIRALQILIDEELIVQEALTLDLASDDRLVRKNLVQAMIRSAISLRAVDQPTEDDLKALYTAELNLFVSPRRVTVKAYRAEDVQSSKRFSSAIEDGASFSSAGIDNGLEELTVPSGLPLAKLSDYLGGSVRNVVVNMSNGDIAGPINTINGDVFLWLMDGTNPIHDFALVRDSVEAEWLKRRDEAALQSYIDQLRKKARIKKIIELGADT</sequence>
<comment type="catalytic activity">
    <reaction evidence="1">
        <text>[protein]-peptidylproline (omega=180) = [protein]-peptidylproline (omega=0)</text>
        <dbReference type="Rhea" id="RHEA:16237"/>
        <dbReference type="Rhea" id="RHEA-COMP:10747"/>
        <dbReference type="Rhea" id="RHEA-COMP:10748"/>
        <dbReference type="ChEBI" id="CHEBI:83833"/>
        <dbReference type="ChEBI" id="CHEBI:83834"/>
        <dbReference type="EC" id="5.2.1.8"/>
    </reaction>
</comment>
<dbReference type="Gene3D" id="1.10.4030.10">
    <property type="entry name" value="Porin chaperone SurA, peptide-binding domain"/>
    <property type="match status" value="1"/>
</dbReference>
<keyword evidence="7" id="KW-1185">Reference proteome</keyword>
<dbReference type="GO" id="GO:0016853">
    <property type="term" value="F:isomerase activity"/>
    <property type="evidence" value="ECO:0007669"/>
    <property type="project" value="UniProtKB-KW"/>
</dbReference>
<evidence type="ECO:0000256" key="3">
    <source>
        <dbReference type="ARBA" id="ARBA00022729"/>
    </source>
</evidence>